<name>A0A2H4VAF7_9EURY</name>
<evidence type="ECO:0000313" key="3">
    <source>
        <dbReference type="EMBL" id="NMO09233.1"/>
    </source>
</evidence>
<reference evidence="3 5" key="2">
    <citation type="submission" date="2020-04" db="EMBL/GenBank/DDBJ databases">
        <title>Draft genome of Methanobacterium subterraneum isolated from animal feces.</title>
        <authorList>
            <person name="Ouboter H.T."/>
            <person name="Berger S."/>
            <person name="Gungor E."/>
            <person name="Jetten M.S.M."/>
            <person name="Welte C.U."/>
        </authorList>
    </citation>
    <scope>NUCLEOTIDE SEQUENCE [LARGE SCALE GENOMIC DNA]</scope>
    <source>
        <strain evidence="3">HO_2020</strain>
    </source>
</reference>
<feature type="transmembrane region" description="Helical" evidence="1">
    <location>
        <begin position="106"/>
        <end position="124"/>
    </location>
</feature>
<evidence type="ECO:0000313" key="2">
    <source>
        <dbReference type="EMBL" id="AUB55068.1"/>
    </source>
</evidence>
<evidence type="ECO:0000313" key="5">
    <source>
        <dbReference type="Proteomes" id="UP000591058"/>
    </source>
</evidence>
<feature type="transmembrane region" description="Helical" evidence="1">
    <location>
        <begin position="34"/>
        <end position="50"/>
    </location>
</feature>
<dbReference type="OrthoDB" id="358704at2157"/>
<keyword evidence="1" id="KW-0472">Membrane</keyword>
<protein>
    <submittedName>
        <fullName evidence="3">HXXEE domain-containing protein</fullName>
    </submittedName>
</protein>
<dbReference type="InterPro" id="IPR025671">
    <property type="entry name" value="HXXEE"/>
</dbReference>
<dbReference type="GeneID" id="35123605"/>
<feature type="transmembrane region" description="Helical" evidence="1">
    <location>
        <begin position="136"/>
        <end position="156"/>
    </location>
</feature>
<gene>
    <name evidence="2" type="ORF">BK007_02930</name>
    <name evidence="3" type="ORF">HG719_05190</name>
</gene>
<sequence>MTNWLYKNWAKLSVLLAIAITLLVIYFIKLENTILFLIWIQIPIYLLHQFEEHARNGFKNYINKKVFQVQEGEYPLNEKNIFWINIPIIWILMPIFAGLSSVNIMFGLWIPYFAVFNSLSHVFFSIKNQEYNPGLIVSLVLGIPVGVYALIIYYSYNAVSPITSIISIFFSILLHIVVFGYIKMNYQKNEL</sequence>
<evidence type="ECO:0000313" key="4">
    <source>
        <dbReference type="Proteomes" id="UP000232806"/>
    </source>
</evidence>
<accession>A0A2H4VAF7</accession>
<evidence type="ECO:0000256" key="1">
    <source>
        <dbReference type="SAM" id="Phobius"/>
    </source>
</evidence>
<feature type="transmembrane region" description="Helical" evidence="1">
    <location>
        <begin position="81"/>
        <end position="100"/>
    </location>
</feature>
<reference evidence="2 4" key="1">
    <citation type="submission" date="2016-10" db="EMBL/GenBank/DDBJ databases">
        <title>Comparative genomics between deep and shallow subseafloor isolates.</title>
        <authorList>
            <person name="Ishii S."/>
            <person name="Miller J.R."/>
            <person name="Sutton G."/>
            <person name="Suzuki S."/>
            <person name="Methe B."/>
            <person name="Inagaki F."/>
            <person name="Imachi H."/>
        </authorList>
    </citation>
    <scope>NUCLEOTIDE SEQUENCE [LARGE SCALE GENOMIC DNA]</scope>
    <source>
        <strain evidence="2 4">MO-MB1</strain>
    </source>
</reference>
<proteinExistence type="predicted"/>
<keyword evidence="1" id="KW-1133">Transmembrane helix</keyword>
<dbReference type="Proteomes" id="UP000591058">
    <property type="component" value="Unassembled WGS sequence"/>
</dbReference>
<dbReference type="EMBL" id="JABBYL010000017">
    <property type="protein sequence ID" value="NMO09233.1"/>
    <property type="molecule type" value="Genomic_DNA"/>
</dbReference>
<dbReference type="EMBL" id="CP017766">
    <property type="protein sequence ID" value="AUB55068.1"/>
    <property type="molecule type" value="Genomic_DNA"/>
</dbReference>
<dbReference type="AlphaFoldDB" id="A0A2H4VAF7"/>
<keyword evidence="1" id="KW-0812">Transmembrane</keyword>
<dbReference type="Proteomes" id="UP000232806">
    <property type="component" value="Chromosome"/>
</dbReference>
<feature type="transmembrane region" description="Helical" evidence="1">
    <location>
        <begin position="12"/>
        <end position="28"/>
    </location>
</feature>
<organism evidence="2 4">
    <name type="scientific">Methanobacterium subterraneum</name>
    <dbReference type="NCBI Taxonomy" id="59277"/>
    <lineage>
        <taxon>Archaea</taxon>
        <taxon>Methanobacteriati</taxon>
        <taxon>Methanobacteriota</taxon>
        <taxon>Methanomada group</taxon>
        <taxon>Methanobacteria</taxon>
        <taxon>Methanobacteriales</taxon>
        <taxon>Methanobacteriaceae</taxon>
        <taxon>Methanobacterium</taxon>
    </lineage>
</organism>
<dbReference type="Pfam" id="PF13787">
    <property type="entry name" value="HXXEE"/>
    <property type="match status" value="1"/>
</dbReference>
<feature type="transmembrane region" description="Helical" evidence="1">
    <location>
        <begin position="162"/>
        <end position="182"/>
    </location>
</feature>
<dbReference type="RefSeq" id="WP_157809458.1">
    <property type="nucleotide sequence ID" value="NZ_CP017766.1"/>
</dbReference>